<dbReference type="Pfam" id="PF00557">
    <property type="entry name" value="Peptidase_M24"/>
    <property type="match status" value="1"/>
</dbReference>
<protein>
    <submittedName>
        <fullName evidence="3">Aminopeptidase P family protein</fullName>
    </submittedName>
</protein>
<dbReference type="Pfam" id="PF01321">
    <property type="entry name" value="Creatinase_N"/>
    <property type="match status" value="1"/>
</dbReference>
<evidence type="ECO:0000313" key="3">
    <source>
        <dbReference type="EMBL" id="QTX32259.1"/>
    </source>
</evidence>
<keyword evidence="3" id="KW-0645">Protease</keyword>
<dbReference type="Proteomes" id="UP000671879">
    <property type="component" value="Chromosome"/>
</dbReference>
<dbReference type="InterPro" id="IPR029149">
    <property type="entry name" value="Creatin/AminoP/Spt16_N"/>
</dbReference>
<dbReference type="SUPFAM" id="SSF55920">
    <property type="entry name" value="Creatinase/aminopeptidase"/>
    <property type="match status" value="1"/>
</dbReference>
<dbReference type="AlphaFoldDB" id="A0A9Q7EVU7"/>
<keyword evidence="4" id="KW-1185">Reference proteome</keyword>
<dbReference type="GO" id="GO:0004177">
    <property type="term" value="F:aminopeptidase activity"/>
    <property type="evidence" value="ECO:0007669"/>
    <property type="project" value="UniProtKB-KW"/>
</dbReference>
<evidence type="ECO:0000259" key="2">
    <source>
        <dbReference type="Pfam" id="PF01321"/>
    </source>
</evidence>
<dbReference type="RefSeq" id="WP_274373481.1">
    <property type="nucleotide sequence ID" value="NZ_CP072943.1"/>
</dbReference>
<dbReference type="SUPFAM" id="SSF53092">
    <property type="entry name" value="Creatinase/prolidase N-terminal domain"/>
    <property type="match status" value="1"/>
</dbReference>
<organism evidence="3 4">
    <name type="scientific">Aminithiophilus ramosus</name>
    <dbReference type="NCBI Taxonomy" id="3029084"/>
    <lineage>
        <taxon>Bacteria</taxon>
        <taxon>Thermotogati</taxon>
        <taxon>Synergistota</taxon>
        <taxon>Synergistia</taxon>
        <taxon>Synergistales</taxon>
        <taxon>Aminithiophilaceae</taxon>
        <taxon>Aminithiophilus</taxon>
    </lineage>
</organism>
<proteinExistence type="predicted"/>
<feature type="domain" description="Creatinase N-terminal" evidence="2">
    <location>
        <begin position="6"/>
        <end position="142"/>
    </location>
</feature>
<gene>
    <name evidence="3" type="ORF">KAR29_13300</name>
</gene>
<dbReference type="EMBL" id="CP072943">
    <property type="protein sequence ID" value="QTX32259.1"/>
    <property type="molecule type" value="Genomic_DNA"/>
</dbReference>
<dbReference type="KEGG" id="aram:KAR29_13300"/>
<feature type="domain" description="Peptidase M24" evidence="1">
    <location>
        <begin position="152"/>
        <end position="359"/>
    </location>
</feature>
<dbReference type="InterPro" id="IPR036005">
    <property type="entry name" value="Creatinase/aminopeptidase-like"/>
</dbReference>
<evidence type="ECO:0000259" key="1">
    <source>
        <dbReference type="Pfam" id="PF00557"/>
    </source>
</evidence>
<dbReference type="Gene3D" id="3.90.230.10">
    <property type="entry name" value="Creatinase/methionine aminopeptidase superfamily"/>
    <property type="match status" value="1"/>
</dbReference>
<reference evidence="4" key="1">
    <citation type="submission" date="2021-04" db="EMBL/GenBank/DDBJ databases">
        <title>A novel Synergistetes isolate from a pyrite-forming mixed culture.</title>
        <authorList>
            <person name="Bunk B."/>
            <person name="Sproer C."/>
            <person name="Spring S."/>
            <person name="Pester M."/>
        </authorList>
    </citation>
    <scope>NUCLEOTIDE SEQUENCE [LARGE SCALE GENOMIC DNA]</scope>
    <source>
        <strain evidence="4">J.5.4.2-T.3.5.2</strain>
    </source>
</reference>
<evidence type="ECO:0000313" key="4">
    <source>
        <dbReference type="Proteomes" id="UP000671879"/>
    </source>
</evidence>
<dbReference type="PANTHER" id="PTHR46112:SF2">
    <property type="entry name" value="XAA-PRO AMINOPEPTIDASE P-RELATED"/>
    <property type="match status" value="1"/>
</dbReference>
<dbReference type="InterPro" id="IPR000587">
    <property type="entry name" value="Creatinase_N"/>
</dbReference>
<dbReference type="InterPro" id="IPR050659">
    <property type="entry name" value="Peptidase_M24B"/>
</dbReference>
<dbReference type="Gene3D" id="3.40.350.10">
    <property type="entry name" value="Creatinase/prolidase N-terminal domain"/>
    <property type="match status" value="1"/>
</dbReference>
<sequence length="378" mass="41389">MNTEERLRALRGVMEERNVEASLILQPDDLFYLSGFKAIIYSRPFAYLVESDGLSMALPSLEEEHVRKEARADRLQIYHETPERIDRGSSFLAALDALVSPLRPSCRLGVEKGYLPLELGRFLEEKGFVLVDVGRDIALARTVKEPKEIEAITLSGDLVSYALRASLERARPGMTEMELDLAGTSALFARVARDFPSATVDHFVMSPSGRERSAMQHVFSSTRALQLGDGVIHSRQVGLNGYRAECERTFFVGSADPFQRRCFAVMAEAQAAAVAAVRPGVRAGDVDGAARRVIDGAGFGEAFDHRTGHGIGVTSHEEPSLRFDNDVVLKEGMALSIEPGFYLRGRGGFRHSDTVIVTAGGARQVTSYPKDLESLVIG</sequence>
<keyword evidence="3" id="KW-0378">Hydrolase</keyword>
<name>A0A9Q7EVU7_9BACT</name>
<keyword evidence="3" id="KW-0031">Aminopeptidase</keyword>
<dbReference type="InterPro" id="IPR000994">
    <property type="entry name" value="Pept_M24"/>
</dbReference>
<dbReference type="PANTHER" id="PTHR46112">
    <property type="entry name" value="AMINOPEPTIDASE"/>
    <property type="match status" value="1"/>
</dbReference>
<accession>A0A9Q7EVU7</accession>